<accession>A0A364L4W5</accession>
<keyword evidence="2" id="KW-1185">Reference proteome</keyword>
<dbReference type="Proteomes" id="UP000249363">
    <property type="component" value="Unassembled WGS sequence"/>
</dbReference>
<comment type="caution">
    <text evidence="1">The sequence shown here is derived from an EMBL/GenBank/DDBJ whole genome shotgun (WGS) entry which is preliminary data.</text>
</comment>
<dbReference type="AlphaFoldDB" id="A0A364L4W5"/>
<proteinExistence type="predicted"/>
<dbReference type="OrthoDB" id="4226115at2759"/>
<protein>
    <submittedName>
        <fullName evidence="1">Uncharacterized protein</fullName>
    </submittedName>
</protein>
<gene>
    <name evidence="1" type="ORF">BHQ10_006835</name>
</gene>
<dbReference type="GeneID" id="63796051"/>
<dbReference type="RefSeq" id="XP_040735339.1">
    <property type="nucleotide sequence ID" value="XM_040879465.1"/>
</dbReference>
<evidence type="ECO:0000313" key="1">
    <source>
        <dbReference type="EMBL" id="RAO70823.1"/>
    </source>
</evidence>
<evidence type="ECO:0000313" key="2">
    <source>
        <dbReference type="Proteomes" id="UP000249363"/>
    </source>
</evidence>
<sequence length="213" mass="24984">MTMNRGSVRGVLFRNRMTACLDDIQEESAESSSDEDVPEVQVHKLKDWKLELQKFHAESYHYRQPVMMYSITHELEFMGGYTYPPAHLNCTRTVLIFWRTAKFDLETLDYLKHDEPARYEKACAGFEKLYGYSANKFEYRLASLPEEVLDCLGRRVILKYYSSWVKRPEEQRKLIKTCDWIINTCLEFPVDKIKASFDDSCQTMGVKVKDNSG</sequence>
<organism evidence="1 2">
    <name type="scientific">Talaromyces amestolkiae</name>
    <dbReference type="NCBI Taxonomy" id="1196081"/>
    <lineage>
        <taxon>Eukaryota</taxon>
        <taxon>Fungi</taxon>
        <taxon>Dikarya</taxon>
        <taxon>Ascomycota</taxon>
        <taxon>Pezizomycotina</taxon>
        <taxon>Eurotiomycetes</taxon>
        <taxon>Eurotiomycetidae</taxon>
        <taxon>Eurotiales</taxon>
        <taxon>Trichocomaceae</taxon>
        <taxon>Talaromyces</taxon>
        <taxon>Talaromyces sect. Talaromyces</taxon>
    </lineage>
</organism>
<reference evidence="1 2" key="1">
    <citation type="journal article" date="2017" name="Biotechnol. Biofuels">
        <title>Differential beta-glucosidase expression as a function of carbon source availability in Talaromyces amestolkiae: a genomic and proteomic approach.</title>
        <authorList>
            <person name="de Eugenio L.I."/>
            <person name="Mendez-Liter J.A."/>
            <person name="Nieto-Dominguez M."/>
            <person name="Alonso L."/>
            <person name="Gil-Munoz J."/>
            <person name="Barriuso J."/>
            <person name="Prieto A."/>
            <person name="Martinez M.J."/>
        </authorList>
    </citation>
    <scope>NUCLEOTIDE SEQUENCE [LARGE SCALE GENOMIC DNA]</scope>
    <source>
        <strain evidence="1 2">CIB</strain>
    </source>
</reference>
<dbReference type="EMBL" id="MIKG01000013">
    <property type="protein sequence ID" value="RAO70823.1"/>
    <property type="molecule type" value="Genomic_DNA"/>
</dbReference>
<name>A0A364L4W5_TALAM</name>